<accession>A0ABS5XYC6</accession>
<name>A0ABS5XYC6_9MICO</name>
<dbReference type="Gene3D" id="1.10.10.10">
    <property type="entry name" value="Winged helix-like DNA-binding domain superfamily/Winged helix DNA-binding domain"/>
    <property type="match status" value="1"/>
</dbReference>
<dbReference type="InterPro" id="IPR036631">
    <property type="entry name" value="MGMT_N_sf"/>
</dbReference>
<organism evidence="4 5">
    <name type="scientific">Microbacterium flavum</name>
    <dbReference type="NCBI Taxonomy" id="415216"/>
    <lineage>
        <taxon>Bacteria</taxon>
        <taxon>Bacillati</taxon>
        <taxon>Actinomycetota</taxon>
        <taxon>Actinomycetes</taxon>
        <taxon>Micrococcales</taxon>
        <taxon>Microbacteriaceae</taxon>
        <taxon>Microbacterium</taxon>
    </lineage>
</organism>
<protein>
    <submittedName>
        <fullName evidence="4">Methylated-DNA--[protein]-cysteine S-methyltransferase</fullName>
    </submittedName>
</protein>
<dbReference type="NCBIfam" id="TIGR00589">
    <property type="entry name" value="ogt"/>
    <property type="match status" value="1"/>
</dbReference>
<evidence type="ECO:0000313" key="5">
    <source>
        <dbReference type="Proteomes" id="UP000740605"/>
    </source>
</evidence>
<sequence length="179" mass="18733">MTTPAASFSVHPTPIGEALIVVTDRGLAVLDVLDVARGALDGALQDAATALRRVVEPDETATAHVVAQLDEYFAGVRRDFDLPLDLDAVHGFARTALERIGEIPYGEVRSYAEVAIAAGSPGANRAVGSACARTPISVVIPAHRVVRSDGSIGEYGGHPERKRYLLDLEAEVAGVPAAV</sequence>
<dbReference type="Proteomes" id="UP000740605">
    <property type="component" value="Unassembled WGS sequence"/>
</dbReference>
<feature type="domain" description="Methylated-DNA-[protein]-cysteine S-methyltransferase DNA binding" evidence="2">
    <location>
        <begin position="92"/>
        <end position="170"/>
    </location>
</feature>
<dbReference type="InterPro" id="IPR036388">
    <property type="entry name" value="WH-like_DNA-bd_sf"/>
</dbReference>
<dbReference type="RefSeq" id="WP_215488199.1">
    <property type="nucleotide sequence ID" value="NZ_BAAAPJ010000003.1"/>
</dbReference>
<dbReference type="CDD" id="cd06445">
    <property type="entry name" value="ATase"/>
    <property type="match status" value="1"/>
</dbReference>
<evidence type="ECO:0000259" key="3">
    <source>
        <dbReference type="Pfam" id="PF02870"/>
    </source>
</evidence>
<dbReference type="InterPro" id="IPR036217">
    <property type="entry name" value="MethylDNA_cys_MeTrfase_DNAb"/>
</dbReference>
<keyword evidence="1" id="KW-0227">DNA damage</keyword>
<dbReference type="Pfam" id="PF01035">
    <property type="entry name" value="DNA_binding_1"/>
    <property type="match status" value="1"/>
</dbReference>
<keyword evidence="5" id="KW-1185">Reference proteome</keyword>
<evidence type="ECO:0000256" key="1">
    <source>
        <dbReference type="ARBA" id="ARBA00022763"/>
    </source>
</evidence>
<evidence type="ECO:0000259" key="2">
    <source>
        <dbReference type="Pfam" id="PF01035"/>
    </source>
</evidence>
<dbReference type="PANTHER" id="PTHR10815:SF13">
    <property type="entry name" value="METHYLATED-DNA--PROTEIN-CYSTEINE METHYLTRANSFERASE"/>
    <property type="match status" value="1"/>
</dbReference>
<feature type="domain" description="Methylguanine DNA methyltransferase ribonuclease-like" evidence="3">
    <location>
        <begin position="12"/>
        <end position="86"/>
    </location>
</feature>
<evidence type="ECO:0000313" key="4">
    <source>
        <dbReference type="EMBL" id="MBT8798966.1"/>
    </source>
</evidence>
<dbReference type="SUPFAM" id="SSF53155">
    <property type="entry name" value="Methylated DNA-protein cysteine methyltransferase domain"/>
    <property type="match status" value="1"/>
</dbReference>
<dbReference type="InterPro" id="IPR014048">
    <property type="entry name" value="MethylDNA_cys_MeTrfase_DNA-bd"/>
</dbReference>
<comment type="caution">
    <text evidence="4">The sequence shown here is derived from an EMBL/GenBank/DDBJ whole genome shotgun (WGS) entry which is preliminary data.</text>
</comment>
<reference evidence="4 5" key="1">
    <citation type="submission" date="2021-03" db="EMBL/GenBank/DDBJ databases">
        <title>Microbacterium pauli sp. nov., isolated from microfiltered milk.</title>
        <authorList>
            <person name="Bellassi P."/>
            <person name="Fontana A."/>
            <person name="Callegari M.L."/>
            <person name="Lorenzo M."/>
            <person name="Cappa F."/>
        </authorList>
    </citation>
    <scope>NUCLEOTIDE SEQUENCE [LARGE SCALE GENOMIC DNA]</scope>
    <source>
        <strain evidence="4 5">DSM 18909</strain>
    </source>
</reference>
<gene>
    <name evidence="4" type="ORF">J0P97_12925</name>
</gene>
<dbReference type="Pfam" id="PF02870">
    <property type="entry name" value="Methyltransf_1N"/>
    <property type="match status" value="1"/>
</dbReference>
<dbReference type="PANTHER" id="PTHR10815">
    <property type="entry name" value="METHYLATED-DNA--PROTEIN-CYSTEINE METHYLTRANSFERASE"/>
    <property type="match status" value="1"/>
</dbReference>
<dbReference type="EMBL" id="JAFLHG010000012">
    <property type="protein sequence ID" value="MBT8798966.1"/>
    <property type="molecule type" value="Genomic_DNA"/>
</dbReference>
<dbReference type="SUPFAM" id="SSF46767">
    <property type="entry name" value="Methylated DNA-protein cysteine methyltransferase, C-terminal domain"/>
    <property type="match status" value="1"/>
</dbReference>
<dbReference type="InterPro" id="IPR008332">
    <property type="entry name" value="MethylG_MeTrfase_N"/>
</dbReference>
<proteinExistence type="predicted"/>
<dbReference type="Gene3D" id="3.30.160.70">
    <property type="entry name" value="Methylated DNA-protein cysteine methyltransferase domain"/>
    <property type="match status" value="1"/>
</dbReference>